<protein>
    <submittedName>
        <fullName evidence="2">Uncharacterized protein</fullName>
    </submittedName>
</protein>
<dbReference type="Proteomes" id="UP001259572">
    <property type="component" value="Unassembled WGS sequence"/>
</dbReference>
<keyword evidence="1" id="KW-0812">Transmembrane</keyword>
<feature type="transmembrane region" description="Helical" evidence="1">
    <location>
        <begin position="6"/>
        <end position="25"/>
    </location>
</feature>
<dbReference type="EMBL" id="JAVUPU010000006">
    <property type="protein sequence ID" value="MDT9599829.1"/>
    <property type="molecule type" value="Genomic_DNA"/>
</dbReference>
<evidence type="ECO:0000313" key="2">
    <source>
        <dbReference type="EMBL" id="MDT9599829.1"/>
    </source>
</evidence>
<evidence type="ECO:0000313" key="3">
    <source>
        <dbReference type="Proteomes" id="UP001259572"/>
    </source>
</evidence>
<feature type="transmembrane region" description="Helical" evidence="1">
    <location>
        <begin position="37"/>
        <end position="60"/>
    </location>
</feature>
<keyword evidence="1" id="KW-0472">Membrane</keyword>
<comment type="caution">
    <text evidence="2">The sequence shown here is derived from an EMBL/GenBank/DDBJ whole genome shotgun (WGS) entry which is preliminary data.</text>
</comment>
<proteinExistence type="predicted"/>
<gene>
    <name evidence="2" type="ORF">RQX22_12780</name>
</gene>
<keyword evidence="1" id="KW-1133">Transmembrane helix</keyword>
<name>A0ABU3Q8V0_9SPHN</name>
<reference evidence="2 3" key="1">
    <citation type="submission" date="2023-05" db="EMBL/GenBank/DDBJ databases">
        <authorList>
            <person name="Guo Y."/>
        </authorList>
    </citation>
    <scope>NUCLEOTIDE SEQUENCE [LARGE SCALE GENOMIC DNA]</scope>
    <source>
        <strain evidence="2 3">GR2756</strain>
    </source>
</reference>
<sequence>MTQAGLWWGAGVSMAIALLAGLAEWRRGKRRDLDRVGIMPWNAIQIFALLIAVIAAALALKG</sequence>
<keyword evidence="3" id="KW-1185">Reference proteome</keyword>
<evidence type="ECO:0000256" key="1">
    <source>
        <dbReference type="SAM" id="Phobius"/>
    </source>
</evidence>
<organism evidence="2 3">
    <name type="scientific">Sphingosinicella rhizophila</name>
    <dbReference type="NCBI Taxonomy" id="3050082"/>
    <lineage>
        <taxon>Bacteria</taxon>
        <taxon>Pseudomonadati</taxon>
        <taxon>Pseudomonadota</taxon>
        <taxon>Alphaproteobacteria</taxon>
        <taxon>Sphingomonadales</taxon>
        <taxon>Sphingosinicellaceae</taxon>
        <taxon>Sphingosinicella</taxon>
    </lineage>
</organism>
<accession>A0ABU3Q8V0</accession>
<dbReference type="RefSeq" id="WP_315726928.1">
    <property type="nucleotide sequence ID" value="NZ_JAVUPU010000006.1"/>
</dbReference>